<sequence>MKENNKSSFRRINKERRKAHQQQVDDQVLDIQSGGIEREVDYLSSKKLRWFDYIIIALICAIITGFSFILGIFALKSLERTEFITTAFGAVSVFIWLLIGFIRNNHSAKFYNDSRRRYQSTFTVEEGRNRRIGKMFLLTGVILLIISGVIALILYL</sequence>
<feature type="transmembrane region" description="Helical" evidence="1">
    <location>
        <begin position="81"/>
        <end position="102"/>
    </location>
</feature>
<dbReference type="RefSeq" id="WP_100254384.1">
    <property type="nucleotide sequence ID" value="NZ_CP015819.1"/>
</dbReference>
<evidence type="ECO:0000313" key="2">
    <source>
        <dbReference type="EMBL" id="ATX70825.1"/>
    </source>
</evidence>
<organism evidence="2 3">
    <name type="scientific">Spiroplasma clarkii</name>
    <dbReference type="NCBI Taxonomy" id="2139"/>
    <lineage>
        <taxon>Bacteria</taxon>
        <taxon>Bacillati</taxon>
        <taxon>Mycoplasmatota</taxon>
        <taxon>Mollicutes</taxon>
        <taxon>Entomoplasmatales</taxon>
        <taxon>Spiroplasmataceae</taxon>
        <taxon>Spiroplasma</taxon>
    </lineage>
</organism>
<accession>A0A1Y0L140</accession>
<proteinExistence type="predicted"/>
<dbReference type="OrthoDB" id="400297at2"/>
<reference evidence="2 3" key="1">
    <citation type="submission" date="2017-11" db="EMBL/GenBank/DDBJ databases">
        <title>Complete genome sequence of Spiroplasma clarkii CN-5 (DSM 19994).</title>
        <authorList>
            <person name="Tsai Y.-M."/>
            <person name="Chang A."/>
            <person name="Lo W.-S."/>
            <person name="Kuo C.-H."/>
        </authorList>
    </citation>
    <scope>NUCLEOTIDE SEQUENCE [LARGE SCALE GENOMIC DNA]</scope>
    <source>
        <strain evidence="2 3">CN-5</strain>
    </source>
</reference>
<feature type="transmembrane region" description="Helical" evidence="1">
    <location>
        <begin position="135"/>
        <end position="155"/>
    </location>
</feature>
<gene>
    <name evidence="2" type="ORF">SCLAR_v1c05060</name>
</gene>
<name>A0A1Y0L140_9MOLU</name>
<dbReference type="Proteomes" id="UP000231179">
    <property type="component" value="Chromosome"/>
</dbReference>
<dbReference type="KEGG" id="scla:SCLARK_00772"/>
<keyword evidence="1" id="KW-0472">Membrane</keyword>
<dbReference type="AlphaFoldDB" id="A0A1Y0L140"/>
<protein>
    <recommendedName>
        <fullName evidence="4">DUF3899 domain-containing protein</fullName>
    </recommendedName>
</protein>
<evidence type="ECO:0000256" key="1">
    <source>
        <dbReference type="SAM" id="Phobius"/>
    </source>
</evidence>
<keyword evidence="3" id="KW-1185">Reference proteome</keyword>
<keyword evidence="1" id="KW-0812">Transmembrane</keyword>
<evidence type="ECO:0008006" key="4">
    <source>
        <dbReference type="Google" id="ProtNLM"/>
    </source>
</evidence>
<keyword evidence="1" id="KW-1133">Transmembrane helix</keyword>
<feature type="transmembrane region" description="Helical" evidence="1">
    <location>
        <begin position="53"/>
        <end position="75"/>
    </location>
</feature>
<evidence type="ECO:0000313" key="3">
    <source>
        <dbReference type="Proteomes" id="UP000231179"/>
    </source>
</evidence>
<dbReference type="EMBL" id="CP024870">
    <property type="protein sequence ID" value="ATX70825.1"/>
    <property type="molecule type" value="Genomic_DNA"/>
</dbReference>